<evidence type="ECO:0000313" key="4">
    <source>
        <dbReference type="Proteomes" id="UP000323067"/>
    </source>
</evidence>
<evidence type="ECO:0000313" key="3">
    <source>
        <dbReference type="EMBL" id="ATY63753.1"/>
    </source>
</evidence>
<dbReference type="Proteomes" id="UP000323067">
    <property type="component" value="Chromosome v"/>
</dbReference>
<proteinExistence type="predicted"/>
<dbReference type="CDD" id="cd05120">
    <property type="entry name" value="APH_ChoK_like"/>
    <property type="match status" value="1"/>
</dbReference>
<dbReference type="Pfam" id="PF01636">
    <property type="entry name" value="APH"/>
    <property type="match status" value="1"/>
</dbReference>
<keyword evidence="3" id="KW-0418">Kinase</keyword>
<dbReference type="AlphaFoldDB" id="A0A2H4SKV8"/>
<dbReference type="EMBL" id="CP023325">
    <property type="protein sequence ID" value="ATY63753.1"/>
    <property type="molecule type" value="Genomic_DNA"/>
</dbReference>
<feature type="compositionally biased region" description="Pro residues" evidence="1">
    <location>
        <begin position="21"/>
        <end position="39"/>
    </location>
</feature>
<accession>A0A2H4SKV8</accession>
<dbReference type="PANTHER" id="PTHR21310">
    <property type="entry name" value="AMINOGLYCOSIDE PHOSPHOTRANSFERASE-RELATED-RELATED"/>
    <property type="match status" value="1"/>
</dbReference>
<dbReference type="Gene3D" id="3.90.1200.10">
    <property type="match status" value="1"/>
</dbReference>
<dbReference type="SUPFAM" id="SSF56112">
    <property type="entry name" value="Protein kinase-like (PK-like)"/>
    <property type="match status" value="1"/>
</dbReference>
<evidence type="ECO:0000256" key="1">
    <source>
        <dbReference type="SAM" id="MobiDB-lite"/>
    </source>
</evidence>
<dbReference type="VEuPathDB" id="FungiDB:A9K55_004737"/>
<protein>
    <submittedName>
        <fullName evidence="3">Kinase-like domain</fullName>
    </submittedName>
</protein>
<dbReference type="OMA" id="VIYKCTE"/>
<keyword evidence="3" id="KW-0808">Transferase</keyword>
<sequence length="284" mass="31740">MSTPTPPAQAQTGKCLSYARSPPPSPPPPPPLPRQPAPYPQGEIIRHNGHHYAVRHGDLLTKYTTSPEGMGIGAHPNEAIVLRFVKQHTTIPVPDVIGSDWDRITMSFVQGQTLEQAWPALTQAERSTVLDELRGYIAQLRALPGTRLGRLDGHGVVVPSVLTRSGGPFATQAEFHRWLVRPPRRVGSRSVFWHQIKTQLRDDYPIVFTHGDIAAKNIMVRNGHVVALLGWEYAGWYPECWEYVFALRGLDSIDWKTLGDQVPSLFSTRYDLEYILIGFILNAS</sequence>
<dbReference type="VEuPathDB" id="FungiDB:CCM_01591"/>
<reference evidence="3 4" key="1">
    <citation type="journal article" date="2017" name="BMC Genomics">
        <title>Chromosome level assembly and secondary metabolite potential of the parasitic fungus Cordyceps militaris.</title>
        <authorList>
            <person name="Kramer G.J."/>
            <person name="Nodwell J.R."/>
        </authorList>
    </citation>
    <scope>NUCLEOTIDE SEQUENCE [LARGE SCALE GENOMIC DNA]</scope>
    <source>
        <strain evidence="3 4">ATCC 34164</strain>
    </source>
</reference>
<feature type="domain" description="Aminoglycoside phosphotransferase" evidence="2">
    <location>
        <begin position="76"/>
        <end position="257"/>
    </location>
</feature>
<gene>
    <name evidence="3" type="ORF">A9K55_004737</name>
</gene>
<dbReference type="InterPro" id="IPR002575">
    <property type="entry name" value="Aminoglycoside_PTrfase"/>
</dbReference>
<dbReference type="PANTHER" id="PTHR21310:SF58">
    <property type="entry name" value="AMINOGLYCOSIDE PHOSPHOTRANSFERASE DOMAIN-CONTAINING PROTEIN"/>
    <property type="match status" value="1"/>
</dbReference>
<feature type="region of interest" description="Disordered" evidence="1">
    <location>
        <begin position="1"/>
        <end position="42"/>
    </location>
</feature>
<organism evidence="3 4">
    <name type="scientific">Cordyceps militaris</name>
    <name type="common">Caterpillar fungus</name>
    <name type="synonym">Clavaria militaris</name>
    <dbReference type="NCBI Taxonomy" id="73501"/>
    <lineage>
        <taxon>Eukaryota</taxon>
        <taxon>Fungi</taxon>
        <taxon>Dikarya</taxon>
        <taxon>Ascomycota</taxon>
        <taxon>Pezizomycotina</taxon>
        <taxon>Sordariomycetes</taxon>
        <taxon>Hypocreomycetidae</taxon>
        <taxon>Hypocreales</taxon>
        <taxon>Cordycipitaceae</taxon>
        <taxon>Cordyceps</taxon>
    </lineage>
</organism>
<dbReference type="OrthoDB" id="4870707at2759"/>
<dbReference type="InterPro" id="IPR011009">
    <property type="entry name" value="Kinase-like_dom_sf"/>
</dbReference>
<dbReference type="InterPro" id="IPR051678">
    <property type="entry name" value="AGP_Transferase"/>
</dbReference>
<evidence type="ECO:0000259" key="2">
    <source>
        <dbReference type="Pfam" id="PF01636"/>
    </source>
</evidence>
<name>A0A2H4SKV8_CORMI</name>
<dbReference type="GO" id="GO:0016301">
    <property type="term" value="F:kinase activity"/>
    <property type="evidence" value="ECO:0007669"/>
    <property type="project" value="UniProtKB-KW"/>
</dbReference>